<name>A0A2N5XUP4_9HYPH</name>
<dbReference type="AlphaFoldDB" id="A0A2N5XUP4"/>
<dbReference type="PANTHER" id="PTHR19288:SF90">
    <property type="entry name" value="OS08G0542600 PROTEIN"/>
    <property type="match status" value="1"/>
</dbReference>
<keyword evidence="2" id="KW-1185">Reference proteome</keyword>
<dbReference type="InterPro" id="IPR036412">
    <property type="entry name" value="HAD-like_sf"/>
</dbReference>
<reference evidence="1 2" key="1">
    <citation type="submission" date="2018-01" db="EMBL/GenBank/DDBJ databases">
        <title>The draft genome sequence of Cohaesibacter sp. H1304.</title>
        <authorList>
            <person name="Wang N.-N."/>
            <person name="Du Z.-J."/>
        </authorList>
    </citation>
    <scope>NUCLEOTIDE SEQUENCE [LARGE SCALE GENOMIC DNA]</scope>
    <source>
        <strain evidence="1 2">H1304</strain>
    </source>
</reference>
<evidence type="ECO:0000313" key="2">
    <source>
        <dbReference type="Proteomes" id="UP000234881"/>
    </source>
</evidence>
<dbReference type="GO" id="GO:0016791">
    <property type="term" value="F:phosphatase activity"/>
    <property type="evidence" value="ECO:0007669"/>
    <property type="project" value="TreeGrafter"/>
</dbReference>
<dbReference type="InterPro" id="IPR023214">
    <property type="entry name" value="HAD_sf"/>
</dbReference>
<dbReference type="OrthoDB" id="9791073at2"/>
<dbReference type="Pfam" id="PF13242">
    <property type="entry name" value="Hydrolase_like"/>
    <property type="match status" value="1"/>
</dbReference>
<dbReference type="RefSeq" id="WP_101532711.1">
    <property type="nucleotide sequence ID" value="NZ_PKUQ01000009.1"/>
</dbReference>
<evidence type="ECO:0000313" key="1">
    <source>
        <dbReference type="EMBL" id="PLW78214.1"/>
    </source>
</evidence>
<dbReference type="GO" id="GO:0005737">
    <property type="term" value="C:cytoplasm"/>
    <property type="evidence" value="ECO:0007669"/>
    <property type="project" value="TreeGrafter"/>
</dbReference>
<dbReference type="InterPro" id="IPR006357">
    <property type="entry name" value="HAD-SF_hydro_IIA"/>
</dbReference>
<dbReference type="Gene3D" id="3.40.50.1000">
    <property type="entry name" value="HAD superfamily/HAD-like"/>
    <property type="match status" value="2"/>
</dbReference>
<organism evidence="1 2">
    <name type="scientific">Cohaesibacter celericrescens</name>
    <dbReference type="NCBI Taxonomy" id="2067669"/>
    <lineage>
        <taxon>Bacteria</taxon>
        <taxon>Pseudomonadati</taxon>
        <taxon>Pseudomonadota</taxon>
        <taxon>Alphaproteobacteria</taxon>
        <taxon>Hyphomicrobiales</taxon>
        <taxon>Cohaesibacteraceae</taxon>
    </lineage>
</organism>
<proteinExistence type="predicted"/>
<dbReference type="PANTHER" id="PTHR19288">
    <property type="entry name" value="4-NITROPHENYLPHOSPHATASE-RELATED"/>
    <property type="match status" value="1"/>
</dbReference>
<protein>
    <recommendedName>
        <fullName evidence="3">Haloacid dehalogenase</fullName>
    </recommendedName>
</protein>
<dbReference type="Proteomes" id="UP000234881">
    <property type="component" value="Unassembled WGS sequence"/>
</dbReference>
<accession>A0A2N5XUP4</accession>
<dbReference type="EMBL" id="PKUQ01000009">
    <property type="protein sequence ID" value="PLW78214.1"/>
    <property type="molecule type" value="Genomic_DNA"/>
</dbReference>
<dbReference type="SUPFAM" id="SSF56784">
    <property type="entry name" value="HAD-like"/>
    <property type="match status" value="1"/>
</dbReference>
<gene>
    <name evidence="1" type="ORF">C0081_04980</name>
</gene>
<comment type="caution">
    <text evidence="1">The sequence shown here is derived from an EMBL/GenBank/DDBJ whole genome shotgun (WGS) entry which is preliminary data.</text>
</comment>
<evidence type="ECO:0008006" key="3">
    <source>
        <dbReference type="Google" id="ProtNLM"/>
    </source>
</evidence>
<sequence length="308" mass="34425">MQTLTLTPNEAFERYQVIRSRLPMLPEFDSGLGRMKTANHLGDLVSFYDVFVFDAFGVLNVGDVAIAGARDRIDALQRAGKRLFVLTNAASYSFPSVVVKFQKLGFAFGQDELISSRDVCETQMLDMDPAMTWGVIAPSNFNPTEVNFQCSVLRDDQSQYDNVDGFIFLSTECWQNARQSLLISSLQRRSRPVIVANPDLVAPREVGLTLEPGFYAHDLLDQLPDLDLTFHGKPFASVYDRVEQLIGDKLNRERIAMMGDSLHTDIWGASVRGWGSVLVTDHGFLKGQNLEQAIQDSGTRPNWIVPSI</sequence>
<dbReference type="Pfam" id="PF13344">
    <property type="entry name" value="Hydrolase_6"/>
    <property type="match status" value="1"/>
</dbReference>